<dbReference type="Gene3D" id="2.40.50.140">
    <property type="entry name" value="Nucleic acid-binding proteins"/>
    <property type="match status" value="1"/>
</dbReference>
<dbReference type="EMBL" id="CP014907">
    <property type="protein sequence ID" value="ANZ59849.1"/>
    <property type="molecule type" value="Genomic_DNA"/>
</dbReference>
<dbReference type="RefSeq" id="WP_054646364.1">
    <property type="nucleotide sequence ID" value="NZ_CP014872.1"/>
</dbReference>
<dbReference type="InterPro" id="IPR037154">
    <property type="entry name" value="YtpR-like_sf"/>
</dbReference>
<dbReference type="InterPro" id="IPR002547">
    <property type="entry name" value="tRNA-bd_dom"/>
</dbReference>
<keyword evidence="1 3" id="KW-0820">tRNA-binding</keyword>
<gene>
    <name evidence="5" type="ORF">AYR59_06005</name>
</gene>
<feature type="domain" description="TRNA-binding" evidence="4">
    <location>
        <begin position="91"/>
        <end position="202"/>
    </location>
</feature>
<organism evidence="5 6">
    <name type="scientific">Fructilactobacillus lindneri</name>
    <dbReference type="NCBI Taxonomy" id="53444"/>
    <lineage>
        <taxon>Bacteria</taxon>
        <taxon>Bacillati</taxon>
        <taxon>Bacillota</taxon>
        <taxon>Bacilli</taxon>
        <taxon>Lactobacillales</taxon>
        <taxon>Lactobacillaceae</taxon>
        <taxon>Fructilactobacillus</taxon>
    </lineage>
</organism>
<dbReference type="CDD" id="cd02796">
    <property type="entry name" value="tRNA_bind_bactPheRS"/>
    <property type="match status" value="1"/>
</dbReference>
<keyword evidence="2 3" id="KW-0694">RNA-binding</keyword>
<dbReference type="KEGG" id="lle:AYR59_06005"/>
<evidence type="ECO:0000256" key="2">
    <source>
        <dbReference type="ARBA" id="ARBA00022884"/>
    </source>
</evidence>
<evidence type="ECO:0000256" key="1">
    <source>
        <dbReference type="ARBA" id="ARBA00022555"/>
    </source>
</evidence>
<dbReference type="Gene3D" id="3.30.1940.10">
    <property type="entry name" value="YtpR-like"/>
    <property type="match status" value="1"/>
</dbReference>
<dbReference type="InterPro" id="IPR033714">
    <property type="entry name" value="tRNA_bind_bactPheRS"/>
</dbReference>
<dbReference type="GO" id="GO:0000049">
    <property type="term" value="F:tRNA binding"/>
    <property type="evidence" value="ECO:0007669"/>
    <property type="project" value="UniProtKB-UniRule"/>
</dbReference>
<dbReference type="AlphaFoldDB" id="A0AB33BD75"/>
<dbReference type="InterPro" id="IPR012340">
    <property type="entry name" value="NA-bd_OB-fold"/>
</dbReference>
<evidence type="ECO:0000313" key="6">
    <source>
        <dbReference type="Proteomes" id="UP000093346"/>
    </source>
</evidence>
<dbReference type="NCBIfam" id="NF045760">
    <property type="entry name" value="YtpR"/>
    <property type="match status" value="1"/>
</dbReference>
<dbReference type="Proteomes" id="UP000093346">
    <property type="component" value="Chromosome"/>
</dbReference>
<proteinExistence type="predicted"/>
<dbReference type="Pfam" id="PF01588">
    <property type="entry name" value="tRNA_bind"/>
    <property type="match status" value="1"/>
</dbReference>
<reference evidence="5 6" key="1">
    <citation type="submission" date="2016-03" db="EMBL/GenBank/DDBJ databases">
        <title>Pediococcus and Lactobacillus from brewery environment - whole genome sequencing and assembly.</title>
        <authorList>
            <person name="Behr J."/>
            <person name="Geissler A.J."/>
            <person name="Vogel R.F."/>
        </authorList>
    </citation>
    <scope>NUCLEOTIDE SEQUENCE [LARGE SCALE GENOMIC DNA]</scope>
    <source>
        <strain evidence="5 6">TMW 1.481</strain>
    </source>
</reference>
<dbReference type="GeneID" id="61250392"/>
<dbReference type="InterPro" id="IPR027855">
    <property type="entry name" value="DUF4479"/>
</dbReference>
<evidence type="ECO:0000256" key="3">
    <source>
        <dbReference type="PROSITE-ProRule" id="PRU00209"/>
    </source>
</evidence>
<evidence type="ECO:0000313" key="5">
    <source>
        <dbReference type="EMBL" id="ANZ59849.1"/>
    </source>
</evidence>
<dbReference type="SUPFAM" id="SSF50249">
    <property type="entry name" value="Nucleic acid-binding proteins"/>
    <property type="match status" value="1"/>
</dbReference>
<dbReference type="PROSITE" id="PS50886">
    <property type="entry name" value="TRBD"/>
    <property type="match status" value="1"/>
</dbReference>
<evidence type="ECO:0000259" key="4">
    <source>
        <dbReference type="PROSITE" id="PS50886"/>
    </source>
</evidence>
<name>A0AB33BD75_9LACO</name>
<sequence length="212" mass="23530">MMITSYNPKQIGDVLIVVLGPKKGKQQINKKDDIVEIKDEDGNVIGYNIFNVSQIIPDIQNHNGKVDLNENQINQVNEFLTNHGFNSLLPKKVESKFVVGYVKSVKDHPDSSHLRITETEVQDGKTLQIVSSSPNMREGIKVVVAESGAMMPNGLIIWPSELKSVESDGMICSGRELRIPNAPDKPGALILPDSYKIGEPFNFEKAKTLFDE</sequence>
<dbReference type="Pfam" id="PF14794">
    <property type="entry name" value="DUF4479"/>
    <property type="match status" value="1"/>
</dbReference>
<protein>
    <submittedName>
        <fullName evidence="5">tRNA-binding protein</fullName>
    </submittedName>
</protein>
<accession>A0AB33BD75</accession>